<accession>A0A9D2ARP8</accession>
<reference evidence="2" key="1">
    <citation type="journal article" date="2021" name="PeerJ">
        <title>Extensive microbial diversity within the chicken gut microbiome revealed by metagenomics and culture.</title>
        <authorList>
            <person name="Gilroy R."/>
            <person name="Ravi A."/>
            <person name="Getino M."/>
            <person name="Pursley I."/>
            <person name="Horton D.L."/>
            <person name="Alikhan N.F."/>
            <person name="Baker D."/>
            <person name="Gharbi K."/>
            <person name="Hall N."/>
            <person name="Watson M."/>
            <person name="Adriaenssens E.M."/>
            <person name="Foster-Nyarko E."/>
            <person name="Jarju S."/>
            <person name="Secka A."/>
            <person name="Antonio M."/>
            <person name="Oren A."/>
            <person name="Chaudhuri R.R."/>
            <person name="La Ragione R."/>
            <person name="Hildebrand F."/>
            <person name="Pallen M.J."/>
        </authorList>
    </citation>
    <scope>NUCLEOTIDE SEQUENCE</scope>
    <source>
        <strain evidence="2">ChiSjej5B23-15282</strain>
    </source>
</reference>
<dbReference type="Pfam" id="PF06541">
    <property type="entry name" value="ABC_trans_CmpB"/>
    <property type="match status" value="1"/>
</dbReference>
<feature type="transmembrane region" description="Helical" evidence="1">
    <location>
        <begin position="182"/>
        <end position="204"/>
    </location>
</feature>
<dbReference type="EMBL" id="DXFA01000041">
    <property type="protein sequence ID" value="HIX47842.1"/>
    <property type="molecule type" value="Genomic_DNA"/>
</dbReference>
<evidence type="ECO:0000313" key="2">
    <source>
        <dbReference type="EMBL" id="HIX47842.1"/>
    </source>
</evidence>
<keyword evidence="1" id="KW-0812">Transmembrane</keyword>
<feature type="transmembrane region" description="Helical" evidence="1">
    <location>
        <begin position="122"/>
        <end position="148"/>
    </location>
</feature>
<feature type="transmembrane region" description="Helical" evidence="1">
    <location>
        <begin position="424"/>
        <end position="442"/>
    </location>
</feature>
<comment type="caution">
    <text evidence="2">The sequence shown here is derived from an EMBL/GenBank/DDBJ whole genome shotgun (WGS) entry which is preliminary data.</text>
</comment>
<dbReference type="AlphaFoldDB" id="A0A9D2ARP8"/>
<feature type="transmembrane region" description="Helical" evidence="1">
    <location>
        <begin position="399"/>
        <end position="417"/>
    </location>
</feature>
<feature type="transmembrane region" description="Helical" evidence="1">
    <location>
        <begin position="361"/>
        <end position="379"/>
    </location>
</feature>
<protein>
    <submittedName>
        <fullName evidence="2">DUF975 family protein</fullName>
    </submittedName>
</protein>
<gene>
    <name evidence="2" type="ORF">H9981_02310</name>
</gene>
<sequence>MWMRTELKKKARTLLKQNYWKAVSVCFIIAMLTTAYHVSTTFISLQNISVTAEPDAAFALDMPNSEIVIQTVSHFFEGVSLPGIGGRIVSAAGQIMIDMFSNHITLFFNILRSANAFLSEGAGIGLILTAAGLLLAFLYQIFINNLLLIGEKRFFMEIHSYRETMISKIFFLFKLRCLRRPAWVMFCRTLFQSLWDLTIVGGIIKHYEYSMIPFILAENPQISRRDAFFLSRQLTAHNKWRLFLLDLSFAGWTVLSVLTLGLLEFLFVNPYIATCKAELYLSLRRNYVLSRAPGYERLNDSCLEHVPSEDELLIRKALYDDSKGPYTKISYFAPEQYPVFLFSVQPPLRAVRSPLKAGRKYDACTMLFLFHAFSLFGWLLEMLVHLVQNGTFNNDTMFFAPWVPLYGLFGILSLALTKRVVQKPALAFAVCFAVYSLLEYTSNLVSDLLLGFPFRDYSGFLLNLNGRIYPGGSAVFALLGCGFIYFLAPKWAEQFEKAGRPVRWAVCIILTLLLAADTVFAPLRS</sequence>
<proteinExistence type="predicted"/>
<dbReference type="PANTHER" id="PTHR40076">
    <property type="entry name" value="MEMBRANE PROTEIN-RELATED"/>
    <property type="match status" value="1"/>
</dbReference>
<dbReference type="Pfam" id="PF06161">
    <property type="entry name" value="DUF975"/>
    <property type="match status" value="1"/>
</dbReference>
<organism evidence="2 3">
    <name type="scientific">Candidatus Mediterraneibacter caccavium</name>
    <dbReference type="NCBI Taxonomy" id="2838661"/>
    <lineage>
        <taxon>Bacteria</taxon>
        <taxon>Bacillati</taxon>
        <taxon>Bacillota</taxon>
        <taxon>Clostridia</taxon>
        <taxon>Lachnospirales</taxon>
        <taxon>Lachnospiraceae</taxon>
        <taxon>Mediterraneibacter</taxon>
    </lineage>
</organism>
<feature type="transmembrane region" description="Helical" evidence="1">
    <location>
        <begin position="249"/>
        <end position="268"/>
    </location>
</feature>
<keyword evidence="1" id="KW-0472">Membrane</keyword>
<feature type="transmembrane region" description="Helical" evidence="1">
    <location>
        <begin position="20"/>
        <end position="38"/>
    </location>
</feature>
<feature type="transmembrane region" description="Helical" evidence="1">
    <location>
        <begin position="468"/>
        <end position="489"/>
    </location>
</feature>
<keyword evidence="1" id="KW-1133">Transmembrane helix</keyword>
<dbReference type="Proteomes" id="UP000824243">
    <property type="component" value="Unassembled WGS sequence"/>
</dbReference>
<evidence type="ECO:0000313" key="3">
    <source>
        <dbReference type="Proteomes" id="UP000824243"/>
    </source>
</evidence>
<reference evidence="2" key="2">
    <citation type="submission" date="2021-04" db="EMBL/GenBank/DDBJ databases">
        <authorList>
            <person name="Gilroy R."/>
        </authorList>
    </citation>
    <scope>NUCLEOTIDE SEQUENCE</scope>
    <source>
        <strain evidence="2">ChiSjej5B23-15282</strain>
    </source>
</reference>
<dbReference type="InterPro" id="IPR010540">
    <property type="entry name" value="CmpB_TMEM229"/>
</dbReference>
<feature type="transmembrane region" description="Helical" evidence="1">
    <location>
        <begin position="501"/>
        <end position="523"/>
    </location>
</feature>
<evidence type="ECO:0000256" key="1">
    <source>
        <dbReference type="SAM" id="Phobius"/>
    </source>
</evidence>
<dbReference type="PANTHER" id="PTHR40076:SF1">
    <property type="entry name" value="MEMBRANE PROTEIN"/>
    <property type="match status" value="1"/>
</dbReference>
<name>A0A9D2ARP8_9FIRM</name>
<dbReference type="InterPro" id="IPR010380">
    <property type="entry name" value="DUF975"/>
</dbReference>